<reference evidence="4 5" key="1">
    <citation type="submission" date="2024-09" db="EMBL/GenBank/DDBJ databases">
        <authorList>
            <person name="Sun Q."/>
            <person name="Mori K."/>
        </authorList>
    </citation>
    <scope>NUCLEOTIDE SEQUENCE [LARGE SCALE GENOMIC DNA]</scope>
    <source>
        <strain evidence="4 5">TBRC 5777</strain>
    </source>
</reference>
<organism evidence="4 5">
    <name type="scientific">Roseomonas elaeocarpi</name>
    <dbReference type="NCBI Taxonomy" id="907779"/>
    <lineage>
        <taxon>Bacteria</taxon>
        <taxon>Pseudomonadati</taxon>
        <taxon>Pseudomonadota</taxon>
        <taxon>Alphaproteobacteria</taxon>
        <taxon>Acetobacterales</taxon>
        <taxon>Roseomonadaceae</taxon>
        <taxon>Roseomonas</taxon>
    </lineage>
</organism>
<proteinExistence type="predicted"/>
<dbReference type="EMBL" id="JBHLUN010000002">
    <property type="protein sequence ID" value="MFC0407025.1"/>
    <property type="molecule type" value="Genomic_DNA"/>
</dbReference>
<keyword evidence="1 2" id="KW-0732">Signal</keyword>
<feature type="signal peptide" evidence="2">
    <location>
        <begin position="1"/>
        <end position="24"/>
    </location>
</feature>
<dbReference type="SMART" id="SM00062">
    <property type="entry name" value="PBPb"/>
    <property type="match status" value="1"/>
</dbReference>
<accession>A0ABV6JMT9</accession>
<evidence type="ECO:0000256" key="1">
    <source>
        <dbReference type="ARBA" id="ARBA00022729"/>
    </source>
</evidence>
<dbReference type="Proteomes" id="UP001589865">
    <property type="component" value="Unassembled WGS sequence"/>
</dbReference>
<dbReference type="InterPro" id="IPR001638">
    <property type="entry name" value="Solute-binding_3/MltF_N"/>
</dbReference>
<dbReference type="RefSeq" id="WP_377042715.1">
    <property type="nucleotide sequence ID" value="NZ_JBHLUN010000002.1"/>
</dbReference>
<dbReference type="PANTHER" id="PTHR35936:SF17">
    <property type="entry name" value="ARGININE-BINDING EXTRACELLULAR PROTEIN ARTP"/>
    <property type="match status" value="1"/>
</dbReference>
<evidence type="ECO:0000259" key="3">
    <source>
        <dbReference type="SMART" id="SM00062"/>
    </source>
</evidence>
<dbReference type="SUPFAM" id="SSF53850">
    <property type="entry name" value="Periplasmic binding protein-like II"/>
    <property type="match status" value="1"/>
</dbReference>
<sequence length="281" mass="30638">MRTRRLLLGLAGAILLTAATQAQAQSPACKPVIGGNHLLEAGKWQMSINPTLPPQQFVDSKGELQGLNVELAKAMAAKMCVEPVFLRMDFPPMIPGLRAGRFDTINTGLFWTEERSKILFMVPYAQQAISVYTLPDSKLTITSFDDLAGRVVGVESATYQERKSREVNAEMVARGLKPIDFRTFSTASETVAALRAGQLEAGINIDETTNDLAQKKVAKIWLHGLFGTDITFAFRDRDVAQAAAVALNGLRADGTYDRLFDKFGMTRLPAGEFAIRGTGPT</sequence>
<name>A0ABV6JMT9_9PROT</name>
<comment type="caution">
    <text evidence="4">The sequence shown here is derived from an EMBL/GenBank/DDBJ whole genome shotgun (WGS) entry which is preliminary data.</text>
</comment>
<dbReference type="Pfam" id="PF00497">
    <property type="entry name" value="SBP_bac_3"/>
    <property type="match status" value="1"/>
</dbReference>
<protein>
    <submittedName>
        <fullName evidence="4">ABC transporter substrate-binding protein</fullName>
    </submittedName>
</protein>
<keyword evidence="5" id="KW-1185">Reference proteome</keyword>
<dbReference type="PANTHER" id="PTHR35936">
    <property type="entry name" value="MEMBRANE-BOUND LYTIC MUREIN TRANSGLYCOSYLASE F"/>
    <property type="match status" value="1"/>
</dbReference>
<evidence type="ECO:0000313" key="4">
    <source>
        <dbReference type="EMBL" id="MFC0407025.1"/>
    </source>
</evidence>
<feature type="domain" description="Solute-binding protein family 3/N-terminal" evidence="3">
    <location>
        <begin position="43"/>
        <end position="267"/>
    </location>
</feature>
<dbReference type="Gene3D" id="3.40.190.10">
    <property type="entry name" value="Periplasmic binding protein-like II"/>
    <property type="match status" value="2"/>
</dbReference>
<evidence type="ECO:0000256" key="2">
    <source>
        <dbReference type="SAM" id="SignalP"/>
    </source>
</evidence>
<gene>
    <name evidence="4" type="ORF">ACFFGY_02110</name>
</gene>
<dbReference type="CDD" id="cd01004">
    <property type="entry name" value="PBP2_MidA_like"/>
    <property type="match status" value="1"/>
</dbReference>
<evidence type="ECO:0000313" key="5">
    <source>
        <dbReference type="Proteomes" id="UP001589865"/>
    </source>
</evidence>
<feature type="chain" id="PRO_5046123111" evidence="2">
    <location>
        <begin position="25"/>
        <end position="281"/>
    </location>
</feature>